<evidence type="ECO:0000313" key="3">
    <source>
        <dbReference type="Proteomes" id="UP000192738"/>
    </source>
</evidence>
<dbReference type="RefSeq" id="WP_176215381.1">
    <property type="nucleotide sequence ID" value="NZ_CP155572.1"/>
</dbReference>
<dbReference type="AlphaFoldDB" id="A0A1W1Z706"/>
<feature type="compositionally biased region" description="Low complexity" evidence="1">
    <location>
        <begin position="1"/>
        <end position="13"/>
    </location>
</feature>
<evidence type="ECO:0000256" key="1">
    <source>
        <dbReference type="SAM" id="MobiDB-lite"/>
    </source>
</evidence>
<feature type="compositionally biased region" description="Polar residues" evidence="1">
    <location>
        <begin position="19"/>
        <end position="36"/>
    </location>
</feature>
<accession>A0A1W1Z706</accession>
<dbReference type="EMBL" id="FWXI01000003">
    <property type="protein sequence ID" value="SMC44164.1"/>
    <property type="molecule type" value="Genomic_DNA"/>
</dbReference>
<protein>
    <submittedName>
        <fullName evidence="2">Uncharacterized protein</fullName>
    </submittedName>
</protein>
<dbReference type="Proteomes" id="UP000192738">
    <property type="component" value="Unassembled WGS sequence"/>
</dbReference>
<organism evidence="2 3">
    <name type="scientific">Sporomusa malonica</name>
    <dbReference type="NCBI Taxonomy" id="112901"/>
    <lineage>
        <taxon>Bacteria</taxon>
        <taxon>Bacillati</taxon>
        <taxon>Bacillota</taxon>
        <taxon>Negativicutes</taxon>
        <taxon>Selenomonadales</taxon>
        <taxon>Sporomusaceae</taxon>
        <taxon>Sporomusa</taxon>
    </lineage>
</organism>
<evidence type="ECO:0000313" key="2">
    <source>
        <dbReference type="EMBL" id="SMC44164.1"/>
    </source>
</evidence>
<feature type="region of interest" description="Disordered" evidence="1">
    <location>
        <begin position="1"/>
        <end position="57"/>
    </location>
</feature>
<reference evidence="2 3" key="1">
    <citation type="submission" date="2017-04" db="EMBL/GenBank/DDBJ databases">
        <authorList>
            <person name="Afonso C.L."/>
            <person name="Miller P.J."/>
            <person name="Scott M.A."/>
            <person name="Spackman E."/>
            <person name="Goraichik I."/>
            <person name="Dimitrov K.M."/>
            <person name="Suarez D.L."/>
            <person name="Swayne D.E."/>
        </authorList>
    </citation>
    <scope>NUCLEOTIDE SEQUENCE [LARGE SCALE GENOMIC DNA]</scope>
    <source>
        <strain evidence="2 3">DSM 5090</strain>
    </source>
</reference>
<sequence>MAISGMSGMSGMHGAHHGQQATKTAANSKATVQESPVATDLAKSVEPHKGHAVDISA</sequence>
<proteinExistence type="predicted"/>
<gene>
    <name evidence="2" type="ORF">SAMN04488500_10345</name>
</gene>
<feature type="compositionally biased region" description="Basic and acidic residues" evidence="1">
    <location>
        <begin position="43"/>
        <end position="57"/>
    </location>
</feature>
<name>A0A1W1Z706_9FIRM</name>
<keyword evidence="3" id="KW-1185">Reference proteome</keyword>